<keyword evidence="2" id="KW-1185">Reference proteome</keyword>
<organism evidence="1 2">
    <name type="scientific">Vibrio inusitatus NBRC 102082</name>
    <dbReference type="NCBI Taxonomy" id="1219070"/>
    <lineage>
        <taxon>Bacteria</taxon>
        <taxon>Pseudomonadati</taxon>
        <taxon>Pseudomonadota</taxon>
        <taxon>Gammaproteobacteria</taxon>
        <taxon>Vibrionales</taxon>
        <taxon>Vibrionaceae</taxon>
        <taxon>Vibrio</taxon>
    </lineage>
</organism>
<sequence length="137" mass="14882">MHSSLKTLFIATLTTLILAGCSSNGDKQRELELKADRRAGILASSLPIEYGPLTITRASSKGNIVIIEMLYNQSGSKPADQLVASAKNYYCSSEDVKATMDEGIGYLIKVRNNRGQIVVEEMITSKTCSSSEEKSTE</sequence>
<proteinExistence type="predicted"/>
<dbReference type="Gene3D" id="3.30.300.250">
    <property type="match status" value="1"/>
</dbReference>
<reference evidence="1 2" key="1">
    <citation type="submission" date="2019-06" db="EMBL/GenBank/DDBJ databases">
        <title>Whole genome shotgun sequence of Vibrio inusitatus NBRC 102082.</title>
        <authorList>
            <person name="Hosoyama A."/>
            <person name="Uohara A."/>
            <person name="Ohji S."/>
            <person name="Ichikawa N."/>
        </authorList>
    </citation>
    <scope>NUCLEOTIDE SEQUENCE [LARGE SCALE GENOMIC DNA]</scope>
    <source>
        <strain evidence="1 2">NBRC 102082</strain>
    </source>
</reference>
<dbReference type="OrthoDB" id="5891336at2"/>
<dbReference type="PROSITE" id="PS51257">
    <property type="entry name" value="PROKAR_LIPOPROTEIN"/>
    <property type="match status" value="1"/>
</dbReference>
<name>A0A4Y3HSB0_9VIBR</name>
<dbReference type="Proteomes" id="UP000318717">
    <property type="component" value="Unassembled WGS sequence"/>
</dbReference>
<dbReference type="Pfam" id="PF16549">
    <property type="entry name" value="T2SSS_2"/>
    <property type="match status" value="1"/>
</dbReference>
<evidence type="ECO:0000313" key="2">
    <source>
        <dbReference type="Proteomes" id="UP000318717"/>
    </source>
</evidence>
<comment type="caution">
    <text evidence="1">The sequence shown here is derived from an EMBL/GenBank/DDBJ whole genome shotgun (WGS) entry which is preliminary data.</text>
</comment>
<dbReference type="AlphaFoldDB" id="A0A4Y3HSB0"/>
<protein>
    <recommendedName>
        <fullName evidence="3">Lipoprotein</fullName>
    </recommendedName>
</protein>
<dbReference type="RefSeq" id="WP_141344013.1">
    <property type="nucleotide sequence ID" value="NZ_BJLF01000002.1"/>
</dbReference>
<dbReference type="EMBL" id="BJLF01000002">
    <property type="protein sequence ID" value="GEA49660.1"/>
    <property type="molecule type" value="Genomic_DNA"/>
</dbReference>
<evidence type="ECO:0008006" key="3">
    <source>
        <dbReference type="Google" id="ProtNLM"/>
    </source>
</evidence>
<accession>A0A4Y3HSB0</accession>
<gene>
    <name evidence="1" type="ORF">VIN01S_04640</name>
</gene>
<evidence type="ECO:0000313" key="1">
    <source>
        <dbReference type="EMBL" id="GEA49660.1"/>
    </source>
</evidence>
<dbReference type="InterPro" id="IPR016502">
    <property type="entry name" value="T2SSS_2"/>
</dbReference>